<feature type="region of interest" description="Disordered" evidence="10">
    <location>
        <begin position="1"/>
        <end position="101"/>
    </location>
</feature>
<evidence type="ECO:0000256" key="10">
    <source>
        <dbReference type="SAM" id="MobiDB-lite"/>
    </source>
</evidence>
<feature type="domain" description="Histone deacetylase" evidence="11">
    <location>
        <begin position="622"/>
        <end position="876"/>
    </location>
</feature>
<feature type="region of interest" description="Disordered" evidence="10">
    <location>
        <begin position="243"/>
        <end position="265"/>
    </location>
</feature>
<dbReference type="GO" id="GO:0040029">
    <property type="term" value="P:epigenetic regulation of gene expression"/>
    <property type="evidence" value="ECO:0007669"/>
    <property type="project" value="TreeGrafter"/>
</dbReference>
<keyword evidence="8" id="KW-0804">Transcription</keyword>
<evidence type="ECO:0000256" key="3">
    <source>
        <dbReference type="ARBA" id="ARBA00012111"/>
    </source>
</evidence>
<feature type="region of interest" description="Disordered" evidence="10">
    <location>
        <begin position="1152"/>
        <end position="1187"/>
    </location>
</feature>
<feature type="region of interest" description="Disordered" evidence="10">
    <location>
        <begin position="1016"/>
        <end position="1042"/>
    </location>
</feature>
<dbReference type="InterPro" id="IPR023696">
    <property type="entry name" value="Ureohydrolase_dom_sf"/>
</dbReference>
<evidence type="ECO:0000313" key="14">
    <source>
        <dbReference type="WBParaSite" id="TREG1_33470.2"/>
    </source>
</evidence>
<evidence type="ECO:0000256" key="7">
    <source>
        <dbReference type="ARBA" id="ARBA00023015"/>
    </source>
</evidence>
<dbReference type="EC" id="3.5.1.98" evidence="3"/>
<feature type="compositionally biased region" description="Polar residues" evidence="10">
    <location>
        <begin position="14"/>
        <end position="25"/>
    </location>
</feature>
<sequence>MDHKESNRRLGALKSTSSLVEITSKSGDHAAHPPFPKGASTGTYAPIRSSDGSSPSTFSCQLPRTSPEYSTASSNPSRSAFLSRQASFDQGGEGRLSSTQVKQRLKAYLLNRRRGRVLANRHWRADGKVCSSSQNPFTESDFDESLEHSGSESCQQGMCHIGDHWHSADSPGFSEWDFADENVPVHQHHSLDLDMQRKLADYNPSIKPACLSSSVEQASSHTPSFLQSGQITSMLSPVHIQSSSAAAATAAPPSSQHQHEQQSQLIDDVDLKKSNEFFLERLHYHLVSKYNDRLTSEQIQAMIALLKMISQSKRQIKKISSQSDALEEGEEEEMRVTENCVEEQESVPVSDVSTDMNYHNALSVLVKMCQGSSAQSNILESHYHHHQQHTSMHTSSPTLCCTTPSNEMDWESQLSNSNIRNIVYTSQVNPSLDVHHPSLASNNNNNNKDGSNILGNCNSERCVGGDGNHSVTTDIDASNNSKKDNNNNNSQNMYKLASDIWSALPENDWLHCNRDTDVKTASCYPSVVSNDSSITAIAFDPDMLEHKCICPHAHDSTIHPECPDRLTFALQRLVHIPLRIPLHMLPYASNNLIENLKTTVLCDNSDLQYDFSQFLKTRPDMAETLVTHLPLLAFCRLIRARMATEDELRIFHTLDYVQAFGCVPNLSNKTASLNPENEAKTRTSRSQSLDSEEALLSFGCPTNDHGLSLLNSCTNTSLSNRLCSLACGGVGVDSDTVWNPKKTARAARLAVGQVLCLAHRVAKRQFRNGFAIVRPPGHHAEPDQAMGFCYFNSVAIAALHLLREGIVSKVLILDWDIHHGNGTKLAATHPGLVYLSLHRYDGGTFFPGTGSVNNCTDESHSTLKISCKSDTSTTTTTTATPVITSPHNPGVNTTTSSNLSKSFDRGISQTAGKDILQPTGLLSSDDLSKKSIPLSQVINIAWENPHSGVGCPCCGNLETVRSQMKRRSSAGTGKAYSIDAVERRKRWLQDSANRSIQQKQVLCNHGDHVVEGAPCSRHHQSYSDKSNSSEPEKSSSSLSSFSSSTCRCSIQQCRHDTVDLSYCTCSSMNQQTISTGCGSISSSGSSQLCSFCLSQSVRSSSSLSYIQTNCGLFNPSQSAESCSDDKSDSLLSESNQSQCQCHSRHHQHHHHYHHHYHHQYQQTERKSLPHQSSSSTTSSSAAASAQHRPMNEPLLGLSDAEYLAAMRSVVIPVGHEFQPDIILISAGYDAAYGHGEALGGYSVSAGLFAWITHQCMSISNSRIVLALEGGYSPATVADCITSCLNALLLPASQTHWIPVLNDDPLNQCIDVNGAQEAWMNASYWIPKSELIRPPRPEAVVNLMTTIRHHAKTGWKCFTNVSEEIVAMSFSEAIHMEHQLIERNKETELSAIKSRKLNDNTMMSYAPTTTPPTTTTPVNPSGIASTIAATPATTAYGFSNSPLSDYMAKLHMDQT</sequence>
<proteinExistence type="inferred from homology"/>
<keyword evidence="7" id="KW-0805">Transcription regulation</keyword>
<dbReference type="Gene3D" id="3.40.800.20">
    <property type="entry name" value="Histone deacetylase domain"/>
    <property type="match status" value="2"/>
</dbReference>
<reference evidence="12" key="1">
    <citation type="submission" date="2022-06" db="EMBL/GenBank/DDBJ databases">
        <authorList>
            <person name="Berger JAMES D."/>
            <person name="Berger JAMES D."/>
        </authorList>
    </citation>
    <scope>NUCLEOTIDE SEQUENCE [LARGE SCALE GENOMIC DNA]</scope>
</reference>
<protein>
    <recommendedName>
        <fullName evidence="3">histone deacetylase</fullName>
        <ecNumber evidence="3">3.5.1.98</ecNumber>
    </recommendedName>
</protein>
<keyword evidence="4" id="KW-0678">Repressor</keyword>
<feature type="compositionally biased region" description="Low complexity" evidence="10">
    <location>
        <begin position="243"/>
        <end position="264"/>
    </location>
</feature>
<dbReference type="InterPro" id="IPR000286">
    <property type="entry name" value="HDACs"/>
</dbReference>
<dbReference type="PANTHER" id="PTHR10625:SF5">
    <property type="entry name" value="HISTONE DEACETYLASE"/>
    <property type="match status" value="1"/>
</dbReference>
<evidence type="ECO:0000313" key="13">
    <source>
        <dbReference type="WBParaSite" id="TREG1_33470.1"/>
    </source>
</evidence>
<name>A0AA85JNX7_TRIRE</name>
<evidence type="ECO:0000313" key="12">
    <source>
        <dbReference type="Proteomes" id="UP000050795"/>
    </source>
</evidence>
<comment type="similarity">
    <text evidence="2">Belongs to the histone deacetylase family. HD type 2 subfamily.</text>
</comment>
<dbReference type="GO" id="GO:0141221">
    <property type="term" value="F:histone deacetylase activity, hydrolytic mechanism"/>
    <property type="evidence" value="ECO:0007669"/>
    <property type="project" value="UniProtKB-EC"/>
</dbReference>
<evidence type="ECO:0000256" key="8">
    <source>
        <dbReference type="ARBA" id="ARBA00023163"/>
    </source>
</evidence>
<dbReference type="Proteomes" id="UP000050795">
    <property type="component" value="Unassembled WGS sequence"/>
</dbReference>
<evidence type="ECO:0000256" key="9">
    <source>
        <dbReference type="ARBA" id="ARBA00023242"/>
    </source>
</evidence>
<feature type="compositionally biased region" description="Low complexity" evidence="10">
    <location>
        <begin position="1023"/>
        <end position="1042"/>
    </location>
</feature>
<dbReference type="GO" id="GO:0000118">
    <property type="term" value="C:histone deacetylase complex"/>
    <property type="evidence" value="ECO:0007669"/>
    <property type="project" value="TreeGrafter"/>
</dbReference>
<feature type="compositionally biased region" description="Polar residues" evidence="10">
    <location>
        <begin position="881"/>
        <end position="900"/>
    </location>
</feature>
<dbReference type="PANTHER" id="PTHR10625">
    <property type="entry name" value="HISTONE DEACETYLASE HDAC1-RELATED"/>
    <property type="match status" value="1"/>
</dbReference>
<feature type="region of interest" description="Disordered" evidence="10">
    <location>
        <begin position="876"/>
        <end position="900"/>
    </location>
</feature>
<organism evidence="12 14">
    <name type="scientific">Trichobilharzia regenti</name>
    <name type="common">Nasal bird schistosome</name>
    <dbReference type="NCBI Taxonomy" id="157069"/>
    <lineage>
        <taxon>Eukaryota</taxon>
        <taxon>Metazoa</taxon>
        <taxon>Spiralia</taxon>
        <taxon>Lophotrochozoa</taxon>
        <taxon>Platyhelminthes</taxon>
        <taxon>Trematoda</taxon>
        <taxon>Digenea</taxon>
        <taxon>Strigeidida</taxon>
        <taxon>Schistosomatoidea</taxon>
        <taxon>Schistosomatidae</taxon>
        <taxon>Trichobilharzia</taxon>
    </lineage>
</organism>
<keyword evidence="9" id="KW-0539">Nucleus</keyword>
<feature type="compositionally biased region" description="Low complexity" evidence="10">
    <location>
        <begin position="1172"/>
        <end position="1185"/>
    </location>
</feature>
<comment type="subcellular location">
    <subcellularLocation>
        <location evidence="1">Nucleus</location>
    </subcellularLocation>
</comment>
<keyword evidence="5" id="KW-0378">Hydrolase</keyword>
<evidence type="ECO:0000256" key="1">
    <source>
        <dbReference type="ARBA" id="ARBA00004123"/>
    </source>
</evidence>
<dbReference type="SUPFAM" id="SSF52768">
    <property type="entry name" value="Arginase/deacetylase"/>
    <property type="match status" value="2"/>
</dbReference>
<evidence type="ECO:0000256" key="2">
    <source>
        <dbReference type="ARBA" id="ARBA00007738"/>
    </source>
</evidence>
<feature type="compositionally biased region" description="Polar residues" evidence="10">
    <location>
        <begin position="50"/>
        <end position="88"/>
    </location>
</feature>
<dbReference type="WBParaSite" id="TREG1_33470.2">
    <property type="protein sequence ID" value="TREG1_33470.2"/>
    <property type="gene ID" value="TREG1_33470"/>
</dbReference>
<keyword evidence="6" id="KW-0156">Chromatin regulator</keyword>
<dbReference type="InterPro" id="IPR037138">
    <property type="entry name" value="His_deacetylse_dom_sf"/>
</dbReference>
<dbReference type="WBParaSite" id="TREG1_33470.1">
    <property type="protein sequence ID" value="TREG1_33470.1"/>
    <property type="gene ID" value="TREG1_33470"/>
</dbReference>
<dbReference type="PRINTS" id="PR01270">
    <property type="entry name" value="HDASUPER"/>
</dbReference>
<keyword evidence="12" id="KW-1185">Reference proteome</keyword>
<evidence type="ECO:0000256" key="6">
    <source>
        <dbReference type="ARBA" id="ARBA00022853"/>
    </source>
</evidence>
<feature type="region of interest" description="Disordered" evidence="10">
    <location>
        <begin position="129"/>
        <end position="149"/>
    </location>
</feature>
<evidence type="ECO:0000256" key="4">
    <source>
        <dbReference type="ARBA" id="ARBA00022491"/>
    </source>
</evidence>
<accession>A0AA85JNX7</accession>
<dbReference type="Pfam" id="PF00850">
    <property type="entry name" value="Hist_deacetyl"/>
    <property type="match status" value="2"/>
</dbReference>
<feature type="domain" description="Histone deacetylase" evidence="11">
    <location>
        <begin position="1160"/>
        <end position="1287"/>
    </location>
</feature>
<evidence type="ECO:0000259" key="11">
    <source>
        <dbReference type="Pfam" id="PF00850"/>
    </source>
</evidence>
<evidence type="ECO:0000256" key="5">
    <source>
        <dbReference type="ARBA" id="ARBA00022801"/>
    </source>
</evidence>
<reference evidence="13 14" key="2">
    <citation type="submission" date="2023-11" db="UniProtKB">
        <authorList>
            <consortium name="WormBaseParasite"/>
        </authorList>
    </citation>
    <scope>IDENTIFICATION</scope>
</reference>
<dbReference type="InterPro" id="IPR023801">
    <property type="entry name" value="His_deacetylse_dom"/>
</dbReference>